<feature type="domain" description="DEP" evidence="10">
    <location>
        <begin position="14"/>
        <end position="88"/>
    </location>
</feature>
<organism evidence="12 13">
    <name type="scientific">Achlya hypogyna</name>
    <name type="common">Oomycete</name>
    <name type="synonym">Protoachlya hypogyna</name>
    <dbReference type="NCBI Taxonomy" id="1202772"/>
    <lineage>
        <taxon>Eukaryota</taxon>
        <taxon>Sar</taxon>
        <taxon>Stramenopiles</taxon>
        <taxon>Oomycota</taxon>
        <taxon>Saprolegniomycetes</taxon>
        <taxon>Saprolegniales</taxon>
        <taxon>Achlyaceae</taxon>
        <taxon>Achlya</taxon>
    </lineage>
</organism>
<dbReference type="AlphaFoldDB" id="A0A1V9YSN0"/>
<dbReference type="OrthoDB" id="39497at2759"/>
<sequence length="565" mass="63220">MPSESYLHEVAMALRQGVSVKNRRVALRTHKLCFLGSEAVTWLVDNGFSATRAEAVELARNLMHAGLVRQVTSGNYFEDKTILYRFLQDDGDELETKSQSSDGVKSLVDRLTGRRASVPAMRSLMLKKNSFCPIESLLTATPTDSVTCAASFAFPEHTFVHSIALTRPIVEQMHKAFASHDMRARENAVYGLRKQVLKAADTTDKNWMYIKNIQGHHGNDVRVFYRNAAGGFQTFLTVGAIHVPPATFVEHFLDHEERVKMEAYYEAGQTVEDLLMAHTREMKVKHHIHKPFLNAQAPWTPDQSLHSISGDMAGVAAHVMKPAEKYPQQTPSDAAPEASKQTLIGGGVQRILYRTMAGVSPVVSKRDFVTFQDSFSMANGGHVVYEISVQHRDIPNCLPSYTRGEVLCLAHIAEPIAELPTACMLTVVTQVGFKGKMPSFVSQMIFDKLIMRSFKSEMCNKIADCSQIMEDVFAEVPRIEDESDADDFEARTTLLDFEILAVLGRGGFGKVLQVRHHKTQKVHAMKVLKKENIVHDIQIERTRTERSILAAVEHPFIVSLSYAFQ</sequence>
<dbReference type="PANTHER" id="PTHR24356:SF407">
    <property type="entry name" value="RAC SERINE_THREONINE-PROTEIN KINASE"/>
    <property type="match status" value="1"/>
</dbReference>
<comment type="caution">
    <text evidence="12">The sequence shown here is derived from an EMBL/GenBank/DDBJ whole genome shotgun (WGS) entry which is preliminary data.</text>
</comment>
<dbReference type="EMBL" id="JNBR01001112">
    <property type="protein sequence ID" value="OQR88736.1"/>
    <property type="molecule type" value="Genomic_DNA"/>
</dbReference>
<dbReference type="GO" id="GO:0005524">
    <property type="term" value="F:ATP binding"/>
    <property type="evidence" value="ECO:0007669"/>
    <property type="project" value="UniProtKB-KW"/>
</dbReference>
<dbReference type="EC" id="2.7.11.1" evidence="1"/>
<keyword evidence="3" id="KW-0808">Transferase</keyword>
<evidence type="ECO:0000256" key="5">
    <source>
        <dbReference type="ARBA" id="ARBA00022777"/>
    </source>
</evidence>
<keyword evidence="5" id="KW-0418">Kinase</keyword>
<evidence type="ECO:0000256" key="7">
    <source>
        <dbReference type="ARBA" id="ARBA00047899"/>
    </source>
</evidence>
<evidence type="ECO:0000259" key="11">
    <source>
        <dbReference type="PROSITE" id="PS50848"/>
    </source>
</evidence>
<evidence type="ECO:0000256" key="2">
    <source>
        <dbReference type="ARBA" id="ARBA00022527"/>
    </source>
</evidence>
<dbReference type="Gene3D" id="3.30.200.20">
    <property type="entry name" value="Phosphorylase Kinase, domain 1"/>
    <property type="match status" value="1"/>
</dbReference>
<keyword evidence="2" id="KW-0723">Serine/threonine-protein kinase</keyword>
<dbReference type="Proteomes" id="UP000243579">
    <property type="component" value="Unassembled WGS sequence"/>
</dbReference>
<evidence type="ECO:0000256" key="3">
    <source>
        <dbReference type="ARBA" id="ARBA00022679"/>
    </source>
</evidence>
<dbReference type="PROSITE" id="PS50011">
    <property type="entry name" value="PROTEIN_KINASE_DOM"/>
    <property type="match status" value="1"/>
</dbReference>
<evidence type="ECO:0000259" key="10">
    <source>
        <dbReference type="PROSITE" id="PS50186"/>
    </source>
</evidence>
<dbReference type="InterPro" id="IPR011009">
    <property type="entry name" value="Kinase-like_dom_sf"/>
</dbReference>
<dbReference type="InterPro" id="IPR002913">
    <property type="entry name" value="START_lipid-bd_dom"/>
</dbReference>
<dbReference type="SUPFAM" id="SSF46785">
    <property type="entry name" value="Winged helix' DNA-binding domain"/>
    <property type="match status" value="1"/>
</dbReference>
<dbReference type="SUPFAM" id="SSF55961">
    <property type="entry name" value="Bet v1-like"/>
    <property type="match status" value="1"/>
</dbReference>
<dbReference type="GO" id="GO:0004674">
    <property type="term" value="F:protein serine/threonine kinase activity"/>
    <property type="evidence" value="ECO:0007669"/>
    <property type="project" value="UniProtKB-KW"/>
</dbReference>
<evidence type="ECO:0000256" key="8">
    <source>
        <dbReference type="ARBA" id="ARBA00048679"/>
    </source>
</evidence>
<dbReference type="SMART" id="SM00049">
    <property type="entry name" value="DEP"/>
    <property type="match status" value="1"/>
</dbReference>
<evidence type="ECO:0000259" key="9">
    <source>
        <dbReference type="PROSITE" id="PS50011"/>
    </source>
</evidence>
<evidence type="ECO:0000313" key="13">
    <source>
        <dbReference type="Proteomes" id="UP000243579"/>
    </source>
</evidence>
<keyword evidence="13" id="KW-1185">Reference proteome</keyword>
<evidence type="ECO:0000313" key="12">
    <source>
        <dbReference type="EMBL" id="OQR88736.1"/>
    </source>
</evidence>
<dbReference type="InterPro" id="IPR000591">
    <property type="entry name" value="DEP_dom"/>
</dbReference>
<dbReference type="Pfam" id="PF01852">
    <property type="entry name" value="START"/>
    <property type="match status" value="1"/>
</dbReference>
<evidence type="ECO:0000256" key="1">
    <source>
        <dbReference type="ARBA" id="ARBA00012513"/>
    </source>
</evidence>
<dbReference type="CDD" id="cd04371">
    <property type="entry name" value="DEP"/>
    <property type="match status" value="1"/>
</dbReference>
<dbReference type="InterPro" id="IPR036390">
    <property type="entry name" value="WH_DNA-bd_sf"/>
</dbReference>
<dbReference type="Gene3D" id="3.30.530.20">
    <property type="match status" value="2"/>
</dbReference>
<accession>A0A1V9YSN0</accession>
<dbReference type="InterPro" id="IPR000719">
    <property type="entry name" value="Prot_kinase_dom"/>
</dbReference>
<dbReference type="PROSITE" id="PS50848">
    <property type="entry name" value="START"/>
    <property type="match status" value="1"/>
</dbReference>
<feature type="non-terminal residue" evidence="12">
    <location>
        <position position="565"/>
    </location>
</feature>
<dbReference type="Pfam" id="PF00610">
    <property type="entry name" value="DEP"/>
    <property type="match status" value="1"/>
</dbReference>
<proteinExistence type="predicted"/>
<keyword evidence="4" id="KW-0547">Nucleotide-binding</keyword>
<keyword evidence="6" id="KW-0067">ATP-binding</keyword>
<dbReference type="SUPFAM" id="SSF56112">
    <property type="entry name" value="Protein kinase-like (PK-like)"/>
    <property type="match status" value="1"/>
</dbReference>
<evidence type="ECO:0000256" key="4">
    <source>
        <dbReference type="ARBA" id="ARBA00022741"/>
    </source>
</evidence>
<reference evidence="12 13" key="1">
    <citation type="journal article" date="2014" name="Genome Biol. Evol.">
        <title>The secreted proteins of Achlya hypogyna and Thraustotheca clavata identify the ancestral oomycete secretome and reveal gene acquisitions by horizontal gene transfer.</title>
        <authorList>
            <person name="Misner I."/>
            <person name="Blouin N."/>
            <person name="Leonard G."/>
            <person name="Richards T.A."/>
            <person name="Lane C.E."/>
        </authorList>
    </citation>
    <scope>NUCLEOTIDE SEQUENCE [LARGE SCALE GENOMIC DNA]</scope>
    <source>
        <strain evidence="12 13">ATCC 48635</strain>
    </source>
</reference>
<dbReference type="Pfam" id="PF00069">
    <property type="entry name" value="Pkinase"/>
    <property type="match status" value="1"/>
</dbReference>
<dbReference type="GO" id="GO:0035556">
    <property type="term" value="P:intracellular signal transduction"/>
    <property type="evidence" value="ECO:0007669"/>
    <property type="project" value="InterPro"/>
</dbReference>
<dbReference type="InterPro" id="IPR036388">
    <property type="entry name" value="WH-like_DNA-bd_sf"/>
</dbReference>
<dbReference type="InterPro" id="IPR050236">
    <property type="entry name" value="Ser_Thr_kinase_AGC"/>
</dbReference>
<comment type="catalytic activity">
    <reaction evidence="8">
        <text>L-seryl-[protein] + ATP = O-phospho-L-seryl-[protein] + ADP + H(+)</text>
        <dbReference type="Rhea" id="RHEA:17989"/>
        <dbReference type="Rhea" id="RHEA-COMP:9863"/>
        <dbReference type="Rhea" id="RHEA-COMP:11604"/>
        <dbReference type="ChEBI" id="CHEBI:15378"/>
        <dbReference type="ChEBI" id="CHEBI:29999"/>
        <dbReference type="ChEBI" id="CHEBI:30616"/>
        <dbReference type="ChEBI" id="CHEBI:83421"/>
        <dbReference type="ChEBI" id="CHEBI:456216"/>
        <dbReference type="EC" id="2.7.11.1"/>
    </reaction>
</comment>
<protein>
    <recommendedName>
        <fullName evidence="1">non-specific serine/threonine protein kinase</fullName>
        <ecNumber evidence="1">2.7.11.1</ecNumber>
    </recommendedName>
</protein>
<feature type="domain" description="Protein kinase" evidence="9">
    <location>
        <begin position="497"/>
        <end position="565"/>
    </location>
</feature>
<dbReference type="STRING" id="1202772.A0A1V9YSN0"/>
<feature type="domain" description="START" evidence="11">
    <location>
        <begin position="194"/>
        <end position="445"/>
    </location>
</feature>
<dbReference type="GO" id="GO:0008289">
    <property type="term" value="F:lipid binding"/>
    <property type="evidence" value="ECO:0007669"/>
    <property type="project" value="InterPro"/>
</dbReference>
<name>A0A1V9YSN0_ACHHY</name>
<dbReference type="Gene3D" id="1.10.10.10">
    <property type="entry name" value="Winged helix-like DNA-binding domain superfamily/Winged helix DNA-binding domain"/>
    <property type="match status" value="1"/>
</dbReference>
<dbReference type="PANTHER" id="PTHR24356">
    <property type="entry name" value="SERINE/THREONINE-PROTEIN KINASE"/>
    <property type="match status" value="1"/>
</dbReference>
<dbReference type="PROSITE" id="PS50186">
    <property type="entry name" value="DEP"/>
    <property type="match status" value="1"/>
</dbReference>
<dbReference type="InterPro" id="IPR023393">
    <property type="entry name" value="START-like_dom_sf"/>
</dbReference>
<comment type="catalytic activity">
    <reaction evidence="7">
        <text>L-threonyl-[protein] + ATP = O-phospho-L-threonyl-[protein] + ADP + H(+)</text>
        <dbReference type="Rhea" id="RHEA:46608"/>
        <dbReference type="Rhea" id="RHEA-COMP:11060"/>
        <dbReference type="Rhea" id="RHEA-COMP:11605"/>
        <dbReference type="ChEBI" id="CHEBI:15378"/>
        <dbReference type="ChEBI" id="CHEBI:30013"/>
        <dbReference type="ChEBI" id="CHEBI:30616"/>
        <dbReference type="ChEBI" id="CHEBI:61977"/>
        <dbReference type="ChEBI" id="CHEBI:456216"/>
        <dbReference type="EC" id="2.7.11.1"/>
    </reaction>
</comment>
<gene>
    <name evidence="12" type="ORF">ACHHYP_06665</name>
</gene>
<evidence type="ECO:0000256" key="6">
    <source>
        <dbReference type="ARBA" id="ARBA00022840"/>
    </source>
</evidence>